<dbReference type="EMBL" id="CM042012">
    <property type="protein sequence ID" value="KAI3749945.1"/>
    <property type="molecule type" value="Genomic_DNA"/>
</dbReference>
<protein>
    <submittedName>
        <fullName evidence="1">Uncharacterized protein</fullName>
    </submittedName>
</protein>
<organism evidence="1 2">
    <name type="scientific">Cichorium intybus</name>
    <name type="common">Chicory</name>
    <dbReference type="NCBI Taxonomy" id="13427"/>
    <lineage>
        <taxon>Eukaryota</taxon>
        <taxon>Viridiplantae</taxon>
        <taxon>Streptophyta</taxon>
        <taxon>Embryophyta</taxon>
        <taxon>Tracheophyta</taxon>
        <taxon>Spermatophyta</taxon>
        <taxon>Magnoliopsida</taxon>
        <taxon>eudicotyledons</taxon>
        <taxon>Gunneridae</taxon>
        <taxon>Pentapetalae</taxon>
        <taxon>asterids</taxon>
        <taxon>campanulids</taxon>
        <taxon>Asterales</taxon>
        <taxon>Asteraceae</taxon>
        <taxon>Cichorioideae</taxon>
        <taxon>Cichorieae</taxon>
        <taxon>Cichoriinae</taxon>
        <taxon>Cichorium</taxon>
    </lineage>
</organism>
<gene>
    <name evidence="1" type="ORF">L2E82_20566</name>
</gene>
<sequence>MLAMVLMSLTSPPVTQSQLGVEPLTPVLEKPEFPESPLPYLDTTTGRRTCTGENDDIEVDEVIPPSAVPFLVLFACGFTNRSVFKLKSHSLFLLHFVSSDEAIETAKLLVLKEGLLAIFPSFGERYLSSILFDSVRREVETMAFEP</sequence>
<keyword evidence="2" id="KW-1185">Reference proteome</keyword>
<evidence type="ECO:0000313" key="2">
    <source>
        <dbReference type="Proteomes" id="UP001055811"/>
    </source>
</evidence>
<comment type="caution">
    <text evidence="1">The sequence shown here is derived from an EMBL/GenBank/DDBJ whole genome shotgun (WGS) entry which is preliminary data.</text>
</comment>
<dbReference type="Proteomes" id="UP001055811">
    <property type="component" value="Linkage Group LG04"/>
</dbReference>
<proteinExistence type="predicted"/>
<reference evidence="1 2" key="2">
    <citation type="journal article" date="2022" name="Mol. Ecol. Resour.">
        <title>The genomes of chicory, endive, great burdock and yacon provide insights into Asteraceae paleo-polyploidization history and plant inulin production.</title>
        <authorList>
            <person name="Fan W."/>
            <person name="Wang S."/>
            <person name="Wang H."/>
            <person name="Wang A."/>
            <person name="Jiang F."/>
            <person name="Liu H."/>
            <person name="Zhao H."/>
            <person name="Xu D."/>
            <person name="Zhang Y."/>
        </authorList>
    </citation>
    <scope>NUCLEOTIDE SEQUENCE [LARGE SCALE GENOMIC DNA]</scope>
    <source>
        <strain evidence="2">cv. Punajuju</strain>
        <tissue evidence="1">Leaves</tissue>
    </source>
</reference>
<evidence type="ECO:0000313" key="1">
    <source>
        <dbReference type="EMBL" id="KAI3749945.1"/>
    </source>
</evidence>
<accession>A0ACB9DU14</accession>
<name>A0ACB9DU14_CICIN</name>
<reference evidence="2" key="1">
    <citation type="journal article" date="2022" name="Mol. Ecol. Resour.">
        <title>The genomes of chicory, endive, great burdock and yacon provide insights into Asteraceae palaeo-polyploidization history and plant inulin production.</title>
        <authorList>
            <person name="Fan W."/>
            <person name="Wang S."/>
            <person name="Wang H."/>
            <person name="Wang A."/>
            <person name="Jiang F."/>
            <person name="Liu H."/>
            <person name="Zhao H."/>
            <person name="Xu D."/>
            <person name="Zhang Y."/>
        </authorList>
    </citation>
    <scope>NUCLEOTIDE SEQUENCE [LARGE SCALE GENOMIC DNA]</scope>
    <source>
        <strain evidence="2">cv. Punajuju</strain>
    </source>
</reference>